<evidence type="ECO:0000256" key="6">
    <source>
        <dbReference type="ARBA" id="ARBA00023136"/>
    </source>
</evidence>
<feature type="transmembrane region" description="Helical" evidence="8">
    <location>
        <begin position="389"/>
        <end position="422"/>
    </location>
</feature>
<feature type="transmembrane region" description="Helical" evidence="8">
    <location>
        <begin position="194"/>
        <end position="215"/>
    </location>
</feature>
<dbReference type="PRINTS" id="PR00812">
    <property type="entry name" value="BCTERIALGSPF"/>
</dbReference>
<evidence type="ECO:0000256" key="7">
    <source>
        <dbReference type="SAM" id="MobiDB-lite"/>
    </source>
</evidence>
<dbReference type="eggNOG" id="COG1459">
    <property type="taxonomic scope" value="Bacteria"/>
</dbReference>
<protein>
    <submittedName>
        <fullName evidence="10">Type II secretion system F domain protein</fullName>
    </submittedName>
</protein>
<dbReference type="InterPro" id="IPR042094">
    <property type="entry name" value="T2SS_GspF_sf"/>
</dbReference>
<dbReference type="InterPro" id="IPR003004">
    <property type="entry name" value="GspF/PilC"/>
</dbReference>
<feature type="domain" description="Type II secretion system protein GspF" evidence="9">
    <location>
        <begin position="299"/>
        <end position="416"/>
    </location>
</feature>
<evidence type="ECO:0000256" key="2">
    <source>
        <dbReference type="ARBA" id="ARBA00005745"/>
    </source>
</evidence>
<dbReference type="InterPro" id="IPR018076">
    <property type="entry name" value="T2SS_GspF_dom"/>
</dbReference>
<evidence type="ECO:0000256" key="8">
    <source>
        <dbReference type="SAM" id="Phobius"/>
    </source>
</evidence>
<evidence type="ECO:0000256" key="1">
    <source>
        <dbReference type="ARBA" id="ARBA00004651"/>
    </source>
</evidence>
<dbReference type="PANTHER" id="PTHR30012">
    <property type="entry name" value="GENERAL SECRETION PATHWAY PROTEIN"/>
    <property type="match status" value="1"/>
</dbReference>
<dbReference type="Proteomes" id="UP000000925">
    <property type="component" value="Chromosome"/>
</dbReference>
<keyword evidence="5 8" id="KW-1133">Transmembrane helix</keyword>
<feature type="compositionally biased region" description="Polar residues" evidence="7">
    <location>
        <begin position="32"/>
        <end position="44"/>
    </location>
</feature>
<keyword evidence="6 8" id="KW-0472">Membrane</keyword>
<evidence type="ECO:0000256" key="4">
    <source>
        <dbReference type="ARBA" id="ARBA00022692"/>
    </source>
</evidence>
<organism evidence="10 11">
    <name type="scientific">Coraliomargarita akajimensis (strain DSM 45221 / IAM 15411 / JCM 23193 / KCTC 12865 / 04OKA010-24)</name>
    <dbReference type="NCBI Taxonomy" id="583355"/>
    <lineage>
        <taxon>Bacteria</taxon>
        <taxon>Pseudomonadati</taxon>
        <taxon>Verrucomicrobiota</taxon>
        <taxon>Opitutia</taxon>
        <taxon>Puniceicoccales</taxon>
        <taxon>Coraliomargaritaceae</taxon>
        <taxon>Coraliomargarita</taxon>
    </lineage>
</organism>
<dbReference type="KEGG" id="caa:Caka_2414"/>
<feature type="domain" description="Type II secretion system protein GspF" evidence="9">
    <location>
        <begin position="94"/>
        <end position="216"/>
    </location>
</feature>
<feature type="region of interest" description="Disordered" evidence="7">
    <location>
        <begin position="31"/>
        <end position="51"/>
    </location>
</feature>
<accession>D5ENF4</accession>
<proteinExistence type="inferred from homology"/>
<keyword evidence="11" id="KW-1185">Reference proteome</keyword>
<dbReference type="GO" id="GO:0005886">
    <property type="term" value="C:plasma membrane"/>
    <property type="evidence" value="ECO:0007669"/>
    <property type="project" value="UniProtKB-SubCell"/>
</dbReference>
<sequence>MPEFDYKARRKDGTIETGSLDAADRRQAIHRLQSQSLSPVTVTAKSKGERNSLSKFLEKGRALKAPKPQVSSEAELDKLRSKSPKRERIGLILLKRLLELHSSGMPIGDAIKVLSQRISNPEQKELATAIWRDLSEGATLATALNRQPRYFASSVSFVIEAGEATGSLAPILAKVIEYLEERDAIRKKMLASMAYPLVVCTFALGVVILFITVLLPRIQDMMNKIGGEMTWSARILMDGSSFLINFGPYILIALILAFIGFQQWRRTEAGLKATDQLLLRLPFMGRITLLSDLFQAGNLISTLLESGINTTETLRLTERTIQNTQLRERFNIARGQINEGLGISQAFKRNRFMPDIALDILAVGEDTGHLGKSMDEITRGFRDELSRRLAQLTMIVSSAALFAAFVIVALIAIGIVTSVMGISRELSM</sequence>
<evidence type="ECO:0000313" key="11">
    <source>
        <dbReference type="Proteomes" id="UP000000925"/>
    </source>
</evidence>
<dbReference type="PANTHER" id="PTHR30012:SF0">
    <property type="entry name" value="TYPE II SECRETION SYSTEM PROTEIN F-RELATED"/>
    <property type="match status" value="1"/>
</dbReference>
<dbReference type="RefSeq" id="WP_013044152.1">
    <property type="nucleotide sequence ID" value="NC_014008.1"/>
</dbReference>
<dbReference type="HOGENOM" id="CLU_035032_2_1_0"/>
<dbReference type="Gene3D" id="1.20.81.30">
    <property type="entry name" value="Type II secretion system (T2SS), domain F"/>
    <property type="match status" value="2"/>
</dbReference>
<comment type="subcellular location">
    <subcellularLocation>
        <location evidence="1">Cell membrane</location>
        <topology evidence="1">Multi-pass membrane protein</topology>
    </subcellularLocation>
</comment>
<feature type="transmembrane region" description="Helical" evidence="8">
    <location>
        <begin position="235"/>
        <end position="261"/>
    </location>
</feature>
<dbReference type="Pfam" id="PF00482">
    <property type="entry name" value="T2SSF"/>
    <property type="match status" value="2"/>
</dbReference>
<dbReference type="STRING" id="583355.Caka_2414"/>
<evidence type="ECO:0000256" key="5">
    <source>
        <dbReference type="ARBA" id="ARBA00022989"/>
    </source>
</evidence>
<reference evidence="10 11" key="1">
    <citation type="journal article" date="2010" name="Stand. Genomic Sci.">
        <title>Complete genome sequence of Coraliomargarita akajimensis type strain (04OKA010-24).</title>
        <authorList>
            <person name="Mavromatis K."/>
            <person name="Abt B."/>
            <person name="Brambilla E."/>
            <person name="Lapidus A."/>
            <person name="Copeland A."/>
            <person name="Deshpande S."/>
            <person name="Nolan M."/>
            <person name="Lucas S."/>
            <person name="Tice H."/>
            <person name="Cheng J.F."/>
            <person name="Han C."/>
            <person name="Detter J.C."/>
            <person name="Woyke T."/>
            <person name="Goodwin L."/>
            <person name="Pitluck S."/>
            <person name="Held B."/>
            <person name="Brettin T."/>
            <person name="Tapia R."/>
            <person name="Ivanova N."/>
            <person name="Mikhailova N."/>
            <person name="Pati A."/>
            <person name="Liolios K."/>
            <person name="Chen A."/>
            <person name="Palaniappan K."/>
            <person name="Land M."/>
            <person name="Hauser L."/>
            <person name="Chang Y.J."/>
            <person name="Jeffries C.D."/>
            <person name="Rohde M."/>
            <person name="Goker M."/>
            <person name="Bristow J."/>
            <person name="Eisen J.A."/>
            <person name="Markowitz V."/>
            <person name="Hugenholtz P."/>
            <person name="Klenk H.P."/>
            <person name="Kyrpides N.C."/>
        </authorList>
    </citation>
    <scope>NUCLEOTIDE SEQUENCE [LARGE SCALE GENOMIC DNA]</scope>
    <source>
        <strain evidence="11">DSM 45221 / IAM 15411 / JCM 23193 / KCTC 12865</strain>
    </source>
</reference>
<dbReference type="AlphaFoldDB" id="D5ENF4"/>
<evidence type="ECO:0000313" key="10">
    <source>
        <dbReference type="EMBL" id="ADE55430.1"/>
    </source>
</evidence>
<dbReference type="OrthoDB" id="9805682at2"/>
<comment type="similarity">
    <text evidence="2">Belongs to the GSP F family.</text>
</comment>
<keyword evidence="3" id="KW-1003">Cell membrane</keyword>
<evidence type="ECO:0000256" key="3">
    <source>
        <dbReference type="ARBA" id="ARBA00022475"/>
    </source>
</evidence>
<dbReference type="EMBL" id="CP001998">
    <property type="protein sequence ID" value="ADE55430.1"/>
    <property type="molecule type" value="Genomic_DNA"/>
</dbReference>
<keyword evidence="4 8" id="KW-0812">Transmembrane</keyword>
<evidence type="ECO:0000259" key="9">
    <source>
        <dbReference type="Pfam" id="PF00482"/>
    </source>
</evidence>
<gene>
    <name evidence="10" type="ordered locus">Caka_2414</name>
</gene>
<name>D5ENF4_CORAD</name>